<evidence type="ECO:0000313" key="3">
    <source>
        <dbReference type="Proteomes" id="UP001360953"/>
    </source>
</evidence>
<keyword evidence="1" id="KW-1133">Transmembrane helix</keyword>
<protein>
    <submittedName>
        <fullName evidence="2">Uncharacterized protein</fullName>
    </submittedName>
</protein>
<keyword evidence="1" id="KW-0472">Membrane</keyword>
<dbReference type="RefSeq" id="XP_066652388.1">
    <property type="nucleotide sequence ID" value="XM_066800838.1"/>
</dbReference>
<proteinExistence type="predicted"/>
<dbReference type="Proteomes" id="UP001360953">
    <property type="component" value="Unassembled WGS sequence"/>
</dbReference>
<dbReference type="EMBL" id="JBBPEH010000010">
    <property type="protein sequence ID" value="KAK7532995.1"/>
    <property type="molecule type" value="Genomic_DNA"/>
</dbReference>
<sequence length="206" mass="22928">MLSWTQDWPSAAELRTVTLPTGEAAKLAGTKLRVEPSMSWKISAFRSPPARLFILLVLVLEQRHKSCRQVSFKTGSSSIVHQHCWDISLLCNRRLSSSSNLLLSEAATIIIMDVVQLVKRAGGGSSGGEDQSHRFVDHPSLGHELGVMFGGMAAMVLSMGLFWIWWGINLKREKKLEAKRIEGLRQRGILKEQLPQSSDEEPHKTG</sequence>
<dbReference type="GeneID" id="92033744"/>
<comment type="caution">
    <text evidence="2">The sequence shown here is derived from an EMBL/GenBank/DDBJ whole genome shotgun (WGS) entry which is preliminary data.</text>
</comment>
<name>A0ABR1LGH8_9PEZI</name>
<evidence type="ECO:0000313" key="2">
    <source>
        <dbReference type="EMBL" id="KAK7532995.1"/>
    </source>
</evidence>
<gene>
    <name evidence="2" type="ORF">J3D65DRAFT_63050</name>
</gene>
<evidence type="ECO:0000256" key="1">
    <source>
        <dbReference type="SAM" id="Phobius"/>
    </source>
</evidence>
<reference evidence="2 3" key="1">
    <citation type="submission" date="2024-04" db="EMBL/GenBank/DDBJ databases">
        <title>Phyllosticta paracitricarpa is synonymous to the EU quarantine fungus P. citricarpa based on phylogenomic analyses.</title>
        <authorList>
            <consortium name="Lawrence Berkeley National Laboratory"/>
            <person name="Van ingen-buijs V.A."/>
            <person name="Van westerhoven A.C."/>
            <person name="Haridas S."/>
            <person name="Skiadas P."/>
            <person name="Martin F."/>
            <person name="Groenewald J.Z."/>
            <person name="Crous P.W."/>
            <person name="Seidl M.F."/>
        </authorList>
    </citation>
    <scope>NUCLEOTIDE SEQUENCE [LARGE SCALE GENOMIC DNA]</scope>
    <source>
        <strain evidence="2 3">CPC 17464</strain>
    </source>
</reference>
<feature type="transmembrane region" description="Helical" evidence="1">
    <location>
        <begin position="145"/>
        <end position="166"/>
    </location>
</feature>
<organism evidence="2 3">
    <name type="scientific">Phyllosticta citribraziliensis</name>
    <dbReference type="NCBI Taxonomy" id="989973"/>
    <lineage>
        <taxon>Eukaryota</taxon>
        <taxon>Fungi</taxon>
        <taxon>Dikarya</taxon>
        <taxon>Ascomycota</taxon>
        <taxon>Pezizomycotina</taxon>
        <taxon>Dothideomycetes</taxon>
        <taxon>Dothideomycetes incertae sedis</taxon>
        <taxon>Botryosphaeriales</taxon>
        <taxon>Phyllostictaceae</taxon>
        <taxon>Phyllosticta</taxon>
    </lineage>
</organism>
<keyword evidence="1" id="KW-0812">Transmembrane</keyword>
<accession>A0ABR1LGH8</accession>
<keyword evidence="3" id="KW-1185">Reference proteome</keyword>